<dbReference type="SUPFAM" id="SSF46565">
    <property type="entry name" value="Chaperone J-domain"/>
    <property type="match status" value="1"/>
</dbReference>
<dbReference type="InterPro" id="IPR018253">
    <property type="entry name" value="DnaJ_domain_CS"/>
</dbReference>
<dbReference type="PRINTS" id="PR00625">
    <property type="entry name" value="JDOMAIN"/>
</dbReference>
<sequence>MLLKKPLFSSSGLLSSFGPSTSVIPPCWPPGHRATQGRGRHCRTYASLHDEKQNYEPVWPLSSHPTPYEIFGLAREAPYSKARYFQLAKLYHPDRGHHTSHDGLPHLTKLERYRLVVAANEILSDPRKKRLYDLYGSGWGDRSDSHTGHRAADRASRQDPIMNNATWEDWERYYQHGSSGEKQEQVFTSNITFVAVISAVLIVGTWSQMTRAGTNSVSLMEMRDRQHAAISKELRECRNQRRGLDKDARVQEFVRQREMDRWAYDPPGHGLPDPSDKDSD</sequence>
<evidence type="ECO:0000259" key="3">
    <source>
        <dbReference type="PROSITE" id="PS50076"/>
    </source>
</evidence>
<reference evidence="4" key="2">
    <citation type="submission" date="2023-05" db="EMBL/GenBank/DDBJ databases">
        <authorList>
            <consortium name="Lawrence Berkeley National Laboratory"/>
            <person name="Steindorff A."/>
            <person name="Hensen N."/>
            <person name="Bonometti L."/>
            <person name="Westerberg I."/>
            <person name="Brannstrom I.O."/>
            <person name="Guillou S."/>
            <person name="Cros-Aarteil S."/>
            <person name="Calhoun S."/>
            <person name="Haridas S."/>
            <person name="Kuo A."/>
            <person name="Mondo S."/>
            <person name="Pangilinan J."/>
            <person name="Riley R."/>
            <person name="Labutti K."/>
            <person name="Andreopoulos B."/>
            <person name="Lipzen A."/>
            <person name="Chen C."/>
            <person name="Yanf M."/>
            <person name="Daum C."/>
            <person name="Ng V."/>
            <person name="Clum A."/>
            <person name="Ohm R."/>
            <person name="Martin F."/>
            <person name="Silar P."/>
            <person name="Natvig D."/>
            <person name="Lalanne C."/>
            <person name="Gautier V."/>
            <person name="Ament-Velasquez S.L."/>
            <person name="Kruys A."/>
            <person name="Hutchinson M.I."/>
            <person name="Powell A.J."/>
            <person name="Barry K."/>
            <person name="Miller A.N."/>
            <person name="Grigoriev I.V."/>
            <person name="Debuchy R."/>
            <person name="Gladieux P."/>
            <person name="Thoren M.H."/>
            <person name="Johannesson H."/>
        </authorList>
    </citation>
    <scope>NUCLEOTIDE SEQUENCE</scope>
    <source>
        <strain evidence="4">CBS 757.83</strain>
    </source>
</reference>
<dbReference type="PROSITE" id="PS50076">
    <property type="entry name" value="DNAJ_2"/>
    <property type="match status" value="1"/>
</dbReference>
<dbReference type="Pfam" id="PF00226">
    <property type="entry name" value="DnaJ"/>
    <property type="match status" value="1"/>
</dbReference>
<accession>A0AAN6T2I2</accession>
<evidence type="ECO:0000256" key="2">
    <source>
        <dbReference type="SAM" id="MobiDB-lite"/>
    </source>
</evidence>
<organism evidence="4 5">
    <name type="scientific">Parathielavia hyrcaniae</name>
    <dbReference type="NCBI Taxonomy" id="113614"/>
    <lineage>
        <taxon>Eukaryota</taxon>
        <taxon>Fungi</taxon>
        <taxon>Dikarya</taxon>
        <taxon>Ascomycota</taxon>
        <taxon>Pezizomycotina</taxon>
        <taxon>Sordariomycetes</taxon>
        <taxon>Sordariomycetidae</taxon>
        <taxon>Sordariales</taxon>
        <taxon>Chaetomiaceae</taxon>
        <taxon>Parathielavia</taxon>
    </lineage>
</organism>
<dbReference type="PANTHER" id="PTHR44145">
    <property type="entry name" value="DNAJ HOMOLOG SUBFAMILY A MEMBER 3, MITOCHONDRIAL"/>
    <property type="match status" value="1"/>
</dbReference>
<dbReference type="InterPro" id="IPR051938">
    <property type="entry name" value="Apopto_cytoskel_mod"/>
</dbReference>
<dbReference type="InterPro" id="IPR036869">
    <property type="entry name" value="J_dom_sf"/>
</dbReference>
<dbReference type="PANTHER" id="PTHR44145:SF3">
    <property type="entry name" value="DNAJ HOMOLOG SUBFAMILY A MEMBER 3, MITOCHONDRIAL"/>
    <property type="match status" value="1"/>
</dbReference>
<evidence type="ECO:0000313" key="4">
    <source>
        <dbReference type="EMBL" id="KAK4102403.1"/>
    </source>
</evidence>
<feature type="domain" description="J" evidence="3">
    <location>
        <begin position="66"/>
        <end position="136"/>
    </location>
</feature>
<proteinExistence type="predicted"/>
<dbReference type="AlphaFoldDB" id="A0AAN6T2I2"/>
<dbReference type="SMART" id="SM00271">
    <property type="entry name" value="DnaJ"/>
    <property type="match status" value="1"/>
</dbReference>
<dbReference type="EMBL" id="MU863631">
    <property type="protein sequence ID" value="KAK4102403.1"/>
    <property type="molecule type" value="Genomic_DNA"/>
</dbReference>
<keyword evidence="1" id="KW-0143">Chaperone</keyword>
<dbReference type="Gene3D" id="1.10.287.110">
    <property type="entry name" value="DnaJ domain"/>
    <property type="match status" value="1"/>
</dbReference>
<gene>
    <name evidence="4" type="ORF">N658DRAFT_495110</name>
</gene>
<dbReference type="InterPro" id="IPR001623">
    <property type="entry name" value="DnaJ_domain"/>
</dbReference>
<evidence type="ECO:0000256" key="1">
    <source>
        <dbReference type="ARBA" id="ARBA00023186"/>
    </source>
</evidence>
<dbReference type="PROSITE" id="PS00636">
    <property type="entry name" value="DNAJ_1"/>
    <property type="match status" value="1"/>
</dbReference>
<dbReference type="CDD" id="cd06257">
    <property type="entry name" value="DnaJ"/>
    <property type="match status" value="1"/>
</dbReference>
<feature type="region of interest" description="Disordered" evidence="2">
    <location>
        <begin position="257"/>
        <end position="280"/>
    </location>
</feature>
<name>A0AAN6T2I2_9PEZI</name>
<comment type="caution">
    <text evidence="4">The sequence shown here is derived from an EMBL/GenBank/DDBJ whole genome shotgun (WGS) entry which is preliminary data.</text>
</comment>
<evidence type="ECO:0000313" key="5">
    <source>
        <dbReference type="Proteomes" id="UP001305647"/>
    </source>
</evidence>
<protein>
    <recommendedName>
        <fullName evidence="3">J domain-containing protein</fullName>
    </recommendedName>
</protein>
<dbReference type="Proteomes" id="UP001305647">
    <property type="component" value="Unassembled WGS sequence"/>
</dbReference>
<keyword evidence="5" id="KW-1185">Reference proteome</keyword>
<reference evidence="4" key="1">
    <citation type="journal article" date="2023" name="Mol. Phylogenet. Evol.">
        <title>Genome-scale phylogeny and comparative genomics of the fungal order Sordariales.</title>
        <authorList>
            <person name="Hensen N."/>
            <person name="Bonometti L."/>
            <person name="Westerberg I."/>
            <person name="Brannstrom I.O."/>
            <person name="Guillou S."/>
            <person name="Cros-Aarteil S."/>
            <person name="Calhoun S."/>
            <person name="Haridas S."/>
            <person name="Kuo A."/>
            <person name="Mondo S."/>
            <person name="Pangilinan J."/>
            <person name="Riley R."/>
            <person name="LaButti K."/>
            <person name="Andreopoulos B."/>
            <person name="Lipzen A."/>
            <person name="Chen C."/>
            <person name="Yan M."/>
            <person name="Daum C."/>
            <person name="Ng V."/>
            <person name="Clum A."/>
            <person name="Steindorff A."/>
            <person name="Ohm R.A."/>
            <person name="Martin F."/>
            <person name="Silar P."/>
            <person name="Natvig D.O."/>
            <person name="Lalanne C."/>
            <person name="Gautier V."/>
            <person name="Ament-Velasquez S.L."/>
            <person name="Kruys A."/>
            <person name="Hutchinson M.I."/>
            <person name="Powell A.J."/>
            <person name="Barry K."/>
            <person name="Miller A.N."/>
            <person name="Grigoriev I.V."/>
            <person name="Debuchy R."/>
            <person name="Gladieux P."/>
            <person name="Hiltunen Thoren M."/>
            <person name="Johannesson H."/>
        </authorList>
    </citation>
    <scope>NUCLEOTIDE SEQUENCE</scope>
    <source>
        <strain evidence="4">CBS 757.83</strain>
    </source>
</reference>